<comment type="caution">
    <text evidence="3">The sequence shown here is derived from an EMBL/GenBank/DDBJ whole genome shotgun (WGS) entry which is preliminary data.</text>
</comment>
<dbReference type="InterPro" id="IPR036875">
    <property type="entry name" value="Znf_CCHC_sf"/>
</dbReference>
<evidence type="ECO:0000313" key="4">
    <source>
        <dbReference type="Proteomes" id="UP000235965"/>
    </source>
</evidence>
<dbReference type="PANTHER" id="PTHR42648">
    <property type="entry name" value="TRANSPOSASE, PUTATIVE-RELATED"/>
    <property type="match status" value="1"/>
</dbReference>
<dbReference type="InParanoid" id="A0A2J7PN24"/>
<dbReference type="InterPro" id="IPR039537">
    <property type="entry name" value="Retrotran_Ty1/copia-like"/>
</dbReference>
<dbReference type="GO" id="GO:0003676">
    <property type="term" value="F:nucleic acid binding"/>
    <property type="evidence" value="ECO:0007669"/>
    <property type="project" value="InterPro"/>
</dbReference>
<dbReference type="Gene3D" id="3.30.420.10">
    <property type="entry name" value="Ribonuclease H-like superfamily/Ribonuclease H"/>
    <property type="match status" value="1"/>
</dbReference>
<dbReference type="InterPro" id="IPR036397">
    <property type="entry name" value="RNaseH_sf"/>
</dbReference>
<dbReference type="PANTHER" id="PTHR42648:SF28">
    <property type="entry name" value="TRANSPOSON-ENCODED PROTEIN WITH RIBONUCLEASE H-LIKE AND RETROVIRUS ZINC FINGER-LIKE DOMAINS"/>
    <property type="match status" value="1"/>
</dbReference>
<dbReference type="SUPFAM" id="SSF53098">
    <property type="entry name" value="Ribonuclease H-like"/>
    <property type="match status" value="1"/>
</dbReference>
<dbReference type="EMBL" id="NEVH01023958">
    <property type="protein sequence ID" value="PNF17740.1"/>
    <property type="molecule type" value="Genomic_DNA"/>
</dbReference>
<organism evidence="3 4">
    <name type="scientific">Cryptotermes secundus</name>
    <dbReference type="NCBI Taxonomy" id="105785"/>
    <lineage>
        <taxon>Eukaryota</taxon>
        <taxon>Metazoa</taxon>
        <taxon>Ecdysozoa</taxon>
        <taxon>Arthropoda</taxon>
        <taxon>Hexapoda</taxon>
        <taxon>Insecta</taxon>
        <taxon>Pterygota</taxon>
        <taxon>Neoptera</taxon>
        <taxon>Polyneoptera</taxon>
        <taxon>Dictyoptera</taxon>
        <taxon>Blattodea</taxon>
        <taxon>Blattoidea</taxon>
        <taxon>Termitoidae</taxon>
        <taxon>Kalotermitidae</taxon>
        <taxon>Cryptotermitinae</taxon>
        <taxon>Cryptotermes</taxon>
    </lineage>
</organism>
<dbReference type="InterPro" id="IPR012337">
    <property type="entry name" value="RNaseH-like_sf"/>
</dbReference>
<keyword evidence="1" id="KW-0645">Protease</keyword>
<name>A0A2J7PN24_9NEOP</name>
<dbReference type="InterPro" id="IPR001584">
    <property type="entry name" value="Integrase_cat-core"/>
</dbReference>
<evidence type="ECO:0000313" key="3">
    <source>
        <dbReference type="EMBL" id="PNF17740.1"/>
    </source>
</evidence>
<keyword evidence="1" id="KW-0378">Hydrolase</keyword>
<evidence type="ECO:0000259" key="2">
    <source>
        <dbReference type="PROSITE" id="PS50994"/>
    </source>
</evidence>
<dbReference type="OrthoDB" id="8056975at2759"/>
<protein>
    <recommendedName>
        <fullName evidence="2">Integrase catalytic domain-containing protein</fullName>
    </recommendedName>
</protein>
<dbReference type="GO" id="GO:0006508">
    <property type="term" value="P:proteolysis"/>
    <property type="evidence" value="ECO:0007669"/>
    <property type="project" value="UniProtKB-KW"/>
</dbReference>
<dbReference type="SUPFAM" id="SSF57756">
    <property type="entry name" value="Retrovirus zinc finger-like domains"/>
    <property type="match status" value="1"/>
</dbReference>
<accession>A0A2J7PN24</accession>
<proteinExistence type="predicted"/>
<feature type="domain" description="Integrase catalytic" evidence="2">
    <location>
        <begin position="420"/>
        <end position="568"/>
    </location>
</feature>
<dbReference type="Proteomes" id="UP000235965">
    <property type="component" value="Unassembled WGS sequence"/>
</dbReference>
<dbReference type="Gene3D" id="4.10.60.10">
    <property type="entry name" value="Zinc finger, CCHC-type"/>
    <property type="match status" value="1"/>
</dbReference>
<dbReference type="GO" id="GO:0008270">
    <property type="term" value="F:zinc ion binding"/>
    <property type="evidence" value="ECO:0007669"/>
    <property type="project" value="InterPro"/>
</dbReference>
<dbReference type="PROSITE" id="PS50994">
    <property type="entry name" value="INTEGRASE"/>
    <property type="match status" value="1"/>
</dbReference>
<sequence>MITAAVTDAVYQKIMDKNEVWETLKKNFEAAAEDQLFKYCTDLFSFSWSNNADVSGNIAKLNTLWNELNGGLRVANKPELPNLLLIGKFLQILPDSFETFKSSWMLMSKNKDNTLDELLSQLCMFERNFLTKCHEENKVKQEERVTREALSVRQNNDKKTVKQANPCHYCKKKGHWIRECKQWIQDGRPAKPKENANPKKTKGPIGTTAIFVQDNACTAIEDGSSVWWLDNGATKHMTNSSQYFVNYKRFDIPKEVNQAGHDIIEAIGYGDIKMKSVLKDECKILMLKDVLYIPNLARNLFSVLMAHDFNPESRFQSNRTSCSLSLNGEEIVCGMRPPDGGLFKTTLEPITPMGDMEVNAITPNNSILQLYNERFGHQDKRHVKTLLENEFQIKVNVDNSLCESCIFGKAHTRTFGKRMKASVPGELVSGDVCGLLDLTFQKKRYVVIFKDSFSKYRYAFLLKEKSEVKDALICMFNNAKTVGHTIKEFLSDNGGEFDNEEVRDLLKENGCVQRLTAPYTPEQNGSSERENRTVMEMVRTMLYANSEANFPKELWGELVNTAIYILNR</sequence>
<dbReference type="AlphaFoldDB" id="A0A2J7PN24"/>
<dbReference type="Pfam" id="PF00665">
    <property type="entry name" value="rve"/>
    <property type="match status" value="1"/>
</dbReference>
<dbReference type="Pfam" id="PF14223">
    <property type="entry name" value="Retrotran_gag_2"/>
    <property type="match status" value="1"/>
</dbReference>
<keyword evidence="4" id="KW-1185">Reference proteome</keyword>
<dbReference type="GO" id="GO:0008233">
    <property type="term" value="F:peptidase activity"/>
    <property type="evidence" value="ECO:0007669"/>
    <property type="project" value="UniProtKB-KW"/>
</dbReference>
<dbReference type="STRING" id="105785.A0A2J7PN24"/>
<gene>
    <name evidence="3" type="ORF">B7P43_G07067</name>
</gene>
<dbReference type="InterPro" id="IPR054722">
    <property type="entry name" value="PolX-like_BBD"/>
</dbReference>
<feature type="non-terminal residue" evidence="3">
    <location>
        <position position="568"/>
    </location>
</feature>
<evidence type="ECO:0000256" key="1">
    <source>
        <dbReference type="ARBA" id="ARBA00022670"/>
    </source>
</evidence>
<reference evidence="3 4" key="1">
    <citation type="submission" date="2017-12" db="EMBL/GenBank/DDBJ databases">
        <title>Hemimetabolous genomes reveal molecular basis of termite eusociality.</title>
        <authorList>
            <person name="Harrison M.C."/>
            <person name="Jongepier E."/>
            <person name="Robertson H.M."/>
            <person name="Arning N."/>
            <person name="Bitard-Feildel T."/>
            <person name="Chao H."/>
            <person name="Childers C.P."/>
            <person name="Dinh H."/>
            <person name="Doddapaneni H."/>
            <person name="Dugan S."/>
            <person name="Gowin J."/>
            <person name="Greiner C."/>
            <person name="Han Y."/>
            <person name="Hu H."/>
            <person name="Hughes D.S.T."/>
            <person name="Huylmans A.-K."/>
            <person name="Kemena C."/>
            <person name="Kremer L.P.M."/>
            <person name="Lee S.L."/>
            <person name="Lopez-Ezquerra A."/>
            <person name="Mallet L."/>
            <person name="Monroy-Kuhn J.M."/>
            <person name="Moser A."/>
            <person name="Murali S.C."/>
            <person name="Muzny D.M."/>
            <person name="Otani S."/>
            <person name="Piulachs M.-D."/>
            <person name="Poelchau M."/>
            <person name="Qu J."/>
            <person name="Schaub F."/>
            <person name="Wada-Katsumata A."/>
            <person name="Worley K.C."/>
            <person name="Xie Q."/>
            <person name="Ylla G."/>
            <person name="Poulsen M."/>
            <person name="Gibbs R.A."/>
            <person name="Schal C."/>
            <person name="Richards S."/>
            <person name="Belles X."/>
            <person name="Korb J."/>
            <person name="Bornberg-Bauer E."/>
        </authorList>
    </citation>
    <scope>NUCLEOTIDE SEQUENCE [LARGE SCALE GENOMIC DNA]</scope>
    <source>
        <tissue evidence="3">Whole body</tissue>
    </source>
</reference>
<dbReference type="Pfam" id="PF22936">
    <property type="entry name" value="Pol_BBD"/>
    <property type="match status" value="1"/>
</dbReference>
<dbReference type="GO" id="GO:0015074">
    <property type="term" value="P:DNA integration"/>
    <property type="evidence" value="ECO:0007669"/>
    <property type="project" value="InterPro"/>
</dbReference>